<evidence type="ECO:0000256" key="1">
    <source>
        <dbReference type="ARBA" id="ARBA00001286"/>
    </source>
</evidence>
<dbReference type="GO" id="GO:0003908">
    <property type="term" value="F:methylated-DNA-[protein]-cysteine S-methyltransferase activity"/>
    <property type="evidence" value="ECO:0007669"/>
    <property type="project" value="UniProtKB-EC"/>
</dbReference>
<dbReference type="InterPro" id="IPR036631">
    <property type="entry name" value="MGMT_N_sf"/>
</dbReference>
<evidence type="ECO:0000313" key="10">
    <source>
        <dbReference type="Proteomes" id="UP000185696"/>
    </source>
</evidence>
<dbReference type="GO" id="GO:0032259">
    <property type="term" value="P:methylation"/>
    <property type="evidence" value="ECO:0007669"/>
    <property type="project" value="UniProtKB-KW"/>
</dbReference>
<evidence type="ECO:0000259" key="8">
    <source>
        <dbReference type="Pfam" id="PF02870"/>
    </source>
</evidence>
<evidence type="ECO:0000256" key="4">
    <source>
        <dbReference type="ARBA" id="ARBA00022763"/>
    </source>
</evidence>
<dbReference type="SUPFAM" id="SSF46767">
    <property type="entry name" value="Methylated DNA-protein cysteine methyltransferase, C-terminal domain"/>
    <property type="match status" value="1"/>
</dbReference>
<dbReference type="InterPro" id="IPR008332">
    <property type="entry name" value="MethylG_MeTrfase_N"/>
</dbReference>
<dbReference type="GO" id="GO:0006281">
    <property type="term" value="P:DNA repair"/>
    <property type="evidence" value="ECO:0007669"/>
    <property type="project" value="UniProtKB-KW"/>
</dbReference>
<dbReference type="OrthoDB" id="9802228at2"/>
<evidence type="ECO:0000256" key="5">
    <source>
        <dbReference type="ARBA" id="ARBA00023204"/>
    </source>
</evidence>
<dbReference type="InterPro" id="IPR036217">
    <property type="entry name" value="MethylDNA_cys_MeTrfase_DNAb"/>
</dbReference>
<dbReference type="PANTHER" id="PTHR10815:SF13">
    <property type="entry name" value="METHYLATED-DNA--PROTEIN-CYSTEINE METHYLTRANSFERASE"/>
    <property type="match status" value="1"/>
</dbReference>
<dbReference type="NCBIfam" id="TIGR00589">
    <property type="entry name" value="ogt"/>
    <property type="match status" value="1"/>
</dbReference>
<keyword evidence="10" id="KW-1185">Reference proteome</keyword>
<comment type="caution">
    <text evidence="9">The sequence shown here is derived from an EMBL/GenBank/DDBJ whole genome shotgun (WGS) entry which is preliminary data.</text>
</comment>
<dbReference type="EMBL" id="MSIF01000004">
    <property type="protein sequence ID" value="OLF11437.1"/>
    <property type="molecule type" value="Genomic_DNA"/>
</dbReference>
<dbReference type="AlphaFoldDB" id="A0A7Z0WN33"/>
<name>A0A7Z0WN33_9PSEU</name>
<comment type="catalytic activity">
    <reaction evidence="6">
        <text>a 6-O-methyl-2'-deoxyguanosine in DNA + L-cysteinyl-[protein] = S-methyl-L-cysteinyl-[protein] + a 2'-deoxyguanosine in DNA</text>
        <dbReference type="Rhea" id="RHEA:24000"/>
        <dbReference type="Rhea" id="RHEA-COMP:10131"/>
        <dbReference type="Rhea" id="RHEA-COMP:10132"/>
        <dbReference type="Rhea" id="RHEA-COMP:11367"/>
        <dbReference type="Rhea" id="RHEA-COMP:11368"/>
        <dbReference type="ChEBI" id="CHEBI:29950"/>
        <dbReference type="ChEBI" id="CHEBI:82612"/>
        <dbReference type="ChEBI" id="CHEBI:85445"/>
        <dbReference type="ChEBI" id="CHEBI:85448"/>
        <dbReference type="EC" id="2.1.1.63"/>
    </reaction>
</comment>
<gene>
    <name evidence="9" type="ORF">BLA60_10690</name>
</gene>
<evidence type="ECO:0000256" key="2">
    <source>
        <dbReference type="ARBA" id="ARBA00022603"/>
    </source>
</evidence>
<dbReference type="Pfam" id="PF02870">
    <property type="entry name" value="Methyltransf_1N"/>
    <property type="match status" value="1"/>
</dbReference>
<dbReference type="Gene3D" id="1.10.10.10">
    <property type="entry name" value="Winged helix-like DNA-binding domain superfamily/Winged helix DNA-binding domain"/>
    <property type="match status" value="1"/>
</dbReference>
<dbReference type="CDD" id="cd06445">
    <property type="entry name" value="ATase"/>
    <property type="match status" value="1"/>
</dbReference>
<evidence type="ECO:0000313" key="9">
    <source>
        <dbReference type="EMBL" id="OLF11437.1"/>
    </source>
</evidence>
<dbReference type="InterPro" id="IPR014048">
    <property type="entry name" value="MethylDNA_cys_MeTrfase_DNA-bd"/>
</dbReference>
<dbReference type="Pfam" id="PF01035">
    <property type="entry name" value="DNA_binding_1"/>
    <property type="match status" value="1"/>
</dbReference>
<keyword evidence="4" id="KW-0227">DNA damage</keyword>
<dbReference type="InterPro" id="IPR036388">
    <property type="entry name" value="WH-like_DNA-bd_sf"/>
</dbReference>
<evidence type="ECO:0000256" key="3">
    <source>
        <dbReference type="ARBA" id="ARBA00022679"/>
    </source>
</evidence>
<keyword evidence="3 9" id="KW-0808">Transferase</keyword>
<feature type="domain" description="Methylguanine DNA methyltransferase ribonuclease-like" evidence="8">
    <location>
        <begin position="16"/>
        <end position="87"/>
    </location>
</feature>
<dbReference type="PROSITE" id="PS00374">
    <property type="entry name" value="MGMT"/>
    <property type="match status" value="1"/>
</dbReference>
<dbReference type="RefSeq" id="WP_075132672.1">
    <property type="nucleotide sequence ID" value="NZ_MSIF01000004.1"/>
</dbReference>
<proteinExistence type="predicted"/>
<evidence type="ECO:0000259" key="7">
    <source>
        <dbReference type="Pfam" id="PF01035"/>
    </source>
</evidence>
<dbReference type="PANTHER" id="PTHR10815">
    <property type="entry name" value="METHYLATED-DNA--PROTEIN-CYSTEINE METHYLTRANSFERASE"/>
    <property type="match status" value="1"/>
</dbReference>
<dbReference type="Proteomes" id="UP000185696">
    <property type="component" value="Unassembled WGS sequence"/>
</dbReference>
<keyword evidence="5" id="KW-0234">DNA repair</keyword>
<dbReference type="SUPFAM" id="SSF53155">
    <property type="entry name" value="Methylated DNA-protein cysteine methyltransferase domain"/>
    <property type="match status" value="1"/>
</dbReference>
<dbReference type="Gene3D" id="3.30.160.70">
    <property type="entry name" value="Methylated DNA-protein cysteine methyltransferase domain"/>
    <property type="match status" value="1"/>
</dbReference>
<sequence length="181" mass="18791">MADSSAAVVTGTVTFGSVPTELGDVLAAVTGEGLVATAFTDSPHVRAAVADRLGLTESPDNGPAVAVLTQLREYFAGRRHEFDVDIDWRLMSASQRRVLGTLYETVPYGTVVTYGELAARSGSGIPPRGIGSIMGSNPIPIVVPCHRVVAGDGLGGFSGGSGVESKRHLLTLEGYLPPGLW</sequence>
<reference evidence="9 10" key="1">
    <citation type="submission" date="2016-12" db="EMBL/GenBank/DDBJ databases">
        <title>The draft genome sequence of Actinophytocola xinjiangensis.</title>
        <authorList>
            <person name="Wang W."/>
            <person name="Yuan L."/>
        </authorList>
    </citation>
    <scope>NUCLEOTIDE SEQUENCE [LARGE SCALE GENOMIC DNA]</scope>
    <source>
        <strain evidence="9 10">CGMCC 4.4663</strain>
    </source>
</reference>
<accession>A0A7Z0WN33</accession>
<feature type="domain" description="Methylated-DNA-[protein]-cysteine S-methyltransferase DNA binding" evidence="7">
    <location>
        <begin position="95"/>
        <end position="174"/>
    </location>
</feature>
<organism evidence="9 10">
    <name type="scientific">Actinophytocola xinjiangensis</name>
    <dbReference type="NCBI Taxonomy" id="485602"/>
    <lineage>
        <taxon>Bacteria</taxon>
        <taxon>Bacillati</taxon>
        <taxon>Actinomycetota</taxon>
        <taxon>Actinomycetes</taxon>
        <taxon>Pseudonocardiales</taxon>
        <taxon>Pseudonocardiaceae</taxon>
    </lineage>
</organism>
<dbReference type="InterPro" id="IPR001497">
    <property type="entry name" value="MethylDNA_cys_MeTrfase_AS"/>
</dbReference>
<comment type="catalytic activity">
    <reaction evidence="1">
        <text>a 4-O-methyl-thymidine in DNA + L-cysteinyl-[protein] = a thymidine in DNA + S-methyl-L-cysteinyl-[protein]</text>
        <dbReference type="Rhea" id="RHEA:53428"/>
        <dbReference type="Rhea" id="RHEA-COMP:10131"/>
        <dbReference type="Rhea" id="RHEA-COMP:10132"/>
        <dbReference type="Rhea" id="RHEA-COMP:13555"/>
        <dbReference type="Rhea" id="RHEA-COMP:13556"/>
        <dbReference type="ChEBI" id="CHEBI:29950"/>
        <dbReference type="ChEBI" id="CHEBI:82612"/>
        <dbReference type="ChEBI" id="CHEBI:137386"/>
        <dbReference type="ChEBI" id="CHEBI:137387"/>
        <dbReference type="EC" id="2.1.1.63"/>
    </reaction>
</comment>
<protein>
    <submittedName>
        <fullName evidence="9">Cysteine methyltransferase</fullName>
    </submittedName>
</protein>
<keyword evidence="2 9" id="KW-0489">Methyltransferase</keyword>
<evidence type="ECO:0000256" key="6">
    <source>
        <dbReference type="ARBA" id="ARBA00049348"/>
    </source>
</evidence>